<keyword evidence="1" id="KW-0175">Coiled coil</keyword>
<organism evidence="2 3">
    <name type="scientific">Gracilibacillus halotolerans</name>
    <dbReference type="NCBI Taxonomy" id="74386"/>
    <lineage>
        <taxon>Bacteria</taxon>
        <taxon>Bacillati</taxon>
        <taxon>Bacillota</taxon>
        <taxon>Bacilli</taxon>
        <taxon>Bacillales</taxon>
        <taxon>Bacillaceae</taxon>
        <taxon>Gracilibacillus</taxon>
    </lineage>
</organism>
<comment type="caution">
    <text evidence="2">The sequence shown here is derived from an EMBL/GenBank/DDBJ whole genome shotgun (WGS) entry which is preliminary data.</text>
</comment>
<gene>
    <name evidence="2" type="ORF">GGQ92_002045</name>
</gene>
<name>A0A841RKK3_9BACI</name>
<sequence length="171" mass="20357">MSLFKRMKTFMKSELPAKENSLNDLQKQVEKSIRELKVKIETIETHVQRTEQEIIEKNQLADKYSRYVEKSTGEADKSNFKLQEQKAKKEIIELKKTKKQLVEGLVRLQQQYDKMDDTYTDTIQRIQSIEVELKNKQEEGNLQTNLKQLEEESMRQLFEAEALLELRKDPY</sequence>
<protein>
    <submittedName>
        <fullName evidence="2">Chromosome segregation ATPase</fullName>
    </submittedName>
</protein>
<evidence type="ECO:0000256" key="1">
    <source>
        <dbReference type="SAM" id="Coils"/>
    </source>
</evidence>
<dbReference type="AlphaFoldDB" id="A0A841RKK3"/>
<dbReference type="RefSeq" id="WP_184248064.1">
    <property type="nucleotide sequence ID" value="NZ_BAAACU010000055.1"/>
</dbReference>
<feature type="coiled-coil region" evidence="1">
    <location>
        <begin position="91"/>
        <end position="139"/>
    </location>
</feature>
<reference evidence="2 3" key="1">
    <citation type="submission" date="2020-08" db="EMBL/GenBank/DDBJ databases">
        <title>Genomic Encyclopedia of Type Strains, Phase IV (KMG-IV): sequencing the most valuable type-strain genomes for metagenomic binning, comparative biology and taxonomic classification.</title>
        <authorList>
            <person name="Goeker M."/>
        </authorList>
    </citation>
    <scope>NUCLEOTIDE SEQUENCE [LARGE SCALE GENOMIC DNA]</scope>
    <source>
        <strain evidence="2 3">DSM 11805</strain>
    </source>
</reference>
<feature type="coiled-coil region" evidence="1">
    <location>
        <begin position="15"/>
        <end position="53"/>
    </location>
</feature>
<evidence type="ECO:0000313" key="3">
    <source>
        <dbReference type="Proteomes" id="UP000572212"/>
    </source>
</evidence>
<evidence type="ECO:0000313" key="2">
    <source>
        <dbReference type="EMBL" id="MBB6513241.1"/>
    </source>
</evidence>
<dbReference type="EMBL" id="JACHON010000009">
    <property type="protein sequence ID" value="MBB6513241.1"/>
    <property type="molecule type" value="Genomic_DNA"/>
</dbReference>
<dbReference type="Proteomes" id="UP000572212">
    <property type="component" value="Unassembled WGS sequence"/>
</dbReference>
<proteinExistence type="predicted"/>
<keyword evidence="3" id="KW-1185">Reference proteome</keyword>
<accession>A0A841RKK3</accession>